<evidence type="ECO:0000313" key="4">
    <source>
        <dbReference type="WBParaSite" id="SSTP_0000084700.1"/>
    </source>
</evidence>
<evidence type="ECO:0000256" key="1">
    <source>
        <dbReference type="SAM" id="MobiDB-lite"/>
    </source>
</evidence>
<dbReference type="AlphaFoldDB" id="A0A0K0DUD4"/>
<dbReference type="InterPro" id="IPR051113">
    <property type="entry name" value="Integrator_subunit6"/>
</dbReference>
<feature type="region of interest" description="Disordered" evidence="1">
    <location>
        <begin position="750"/>
        <end position="770"/>
    </location>
</feature>
<dbReference type="Proteomes" id="UP000035681">
    <property type="component" value="Unplaced"/>
</dbReference>
<feature type="region of interest" description="Disordered" evidence="1">
    <location>
        <begin position="877"/>
        <end position="896"/>
    </location>
</feature>
<protein>
    <submittedName>
        <fullName evidence="4 5">VWFA domain-containing protein</fullName>
    </submittedName>
</protein>
<evidence type="ECO:0000313" key="3">
    <source>
        <dbReference type="Proteomes" id="UP000035681"/>
    </source>
</evidence>
<dbReference type="PANTHER" id="PTHR12957:SF2">
    <property type="entry name" value="INTEGRATOR COMPLEX SUBUNIT 6"/>
    <property type="match status" value="1"/>
</dbReference>
<dbReference type="WBParaSite" id="SSTP_0000084700.1">
    <property type="protein sequence ID" value="SSTP_0000084700.1"/>
    <property type="gene ID" value="SSTP_0000084700"/>
</dbReference>
<sequence>MVCFIFLVDNSASMAARTWKGTTLLDEAKVWIDSFVKARLKDQVFSKVDKFLLYTSEEAVRHQKVILKDSGLLFFDQLRLIKPCGRANFSGAAEQIFHYIHLSRKLNGCDRFGYGRSPQLLHDTVIIHVTDGLSAIRGEVLTINQTADSLQEFYDQPFRWDQKFFTLVFRISGIAPTKKQFYQISNIECDPYYEPFCQSVGGRSFIVSHIGMLNTITEHIFHRAGCVGTFIKFDLTGFSFNNENEKKNITKSLKTQPVLIREHRNLKVFGGWLIPENFWPGDVKDKFPTRPVNPTLIVKADNSFTFMDNYDFPFDKYELEPCLLSNIMLKTVVESNKNNMGNNCTPVSISWPVYIENSGPRKGIGEPIGFLKPNYNLSAVNLYLGPYNFSVLDSLMKEWKGKGYRLDGDLNMRFERYLREIPMYYHNILKKQMKGMKLTLRSLEDGNGIATMSSYPPRVVNILHKIKESGKKEMEDVNKSVNDSYQACVLMSLGLNQIQSQQPIPYPISYSKHSIIPSLLDDKNAMTTPIGKMIDAMNAVKDLKKLRYDFSSNPSYSPFKNSHCYKNAYALRRSAIEMNNNSTLLDQTLKVMTNYELICEEKSVTPFCGGVPGEMPNLCNIEEWQSQRIQGMGDYDSYSNKRIQLGHKINMRDPFEEINGKTNKIHEFGNPFKSDKKAVIDIDEVPEEKDDIENGMNGNNMNGKRLPRLDLTKKRKGPLDLERVLSFYRKQKSGDFGVIRSDGYISDASTDFSDTESLSGTDSAFSSRSSSPIVEIDKFNSILKNSNNEENTNRPKTLIKDEIKKGLVNNFESMMRMPKPAFMKTVEDYKQLKIVSTDDDYLKPLTPDDFKPPPMPPYDTTSNKMIVKDKSQTLKAQSTSLTGDTETVNSTSPKYGSNTKISSLNLLSAKPLNNSKRGGTKSIYNPAAEAIEIKKKKLSTTMILKSLGSDEKGKQSSGLSINNSLRKRQLQESEMVKLKQKVEEFVRVIDADETLYDHITSLLKETPSFSDFDILYKFSKRELTRFNKYTICSKLDENLEKIKQKKRKVDSNKINGVK</sequence>
<dbReference type="Pfam" id="PF25462">
    <property type="entry name" value="Beta-barrel_INTS6"/>
    <property type="match status" value="1"/>
</dbReference>
<name>A0A0K0DUD4_STRER</name>
<dbReference type="PANTHER" id="PTHR12957">
    <property type="entry name" value="DEAD/H BOX POLYPEPTIDE 26/DICE1-RELATED"/>
    <property type="match status" value="1"/>
</dbReference>
<dbReference type="GO" id="GO:0032039">
    <property type="term" value="C:integrator complex"/>
    <property type="evidence" value="ECO:0007669"/>
    <property type="project" value="TreeGrafter"/>
</dbReference>
<dbReference type="InterPro" id="IPR057413">
    <property type="entry name" value="Beta-barrel_INTS6"/>
</dbReference>
<dbReference type="GO" id="GO:0034472">
    <property type="term" value="P:snRNA 3'-end processing"/>
    <property type="evidence" value="ECO:0007669"/>
    <property type="project" value="TreeGrafter"/>
</dbReference>
<keyword evidence="3" id="KW-1185">Reference proteome</keyword>
<organism evidence="4">
    <name type="scientific">Strongyloides stercoralis</name>
    <name type="common">Threadworm</name>
    <dbReference type="NCBI Taxonomy" id="6248"/>
    <lineage>
        <taxon>Eukaryota</taxon>
        <taxon>Metazoa</taxon>
        <taxon>Ecdysozoa</taxon>
        <taxon>Nematoda</taxon>
        <taxon>Chromadorea</taxon>
        <taxon>Rhabditida</taxon>
        <taxon>Tylenchina</taxon>
        <taxon>Panagrolaimomorpha</taxon>
        <taxon>Strongyloidoidea</taxon>
        <taxon>Strongyloididae</taxon>
        <taxon>Strongyloides</taxon>
    </lineage>
</organism>
<proteinExistence type="predicted"/>
<accession>A0A0K0DUD4</accession>
<feature type="domain" description="Integrator complex subunit 6-like beta-barrel" evidence="2">
    <location>
        <begin position="242"/>
        <end position="399"/>
    </location>
</feature>
<dbReference type="WBParaSite" id="TCONS_00005834.p1">
    <property type="protein sequence ID" value="TCONS_00005834.p1"/>
    <property type="gene ID" value="XLOC_004053"/>
</dbReference>
<reference evidence="4" key="1">
    <citation type="submission" date="2015-08" db="UniProtKB">
        <authorList>
            <consortium name="WormBaseParasite"/>
        </authorList>
    </citation>
    <scope>IDENTIFICATION</scope>
</reference>
<evidence type="ECO:0000313" key="5">
    <source>
        <dbReference type="WBParaSite" id="TCONS_00005834.p1"/>
    </source>
</evidence>
<dbReference type="STRING" id="6248.A0A0K0DUD4"/>
<evidence type="ECO:0000259" key="2">
    <source>
        <dbReference type="Pfam" id="PF25462"/>
    </source>
</evidence>